<dbReference type="PANTHER" id="PTHR11742:SF55">
    <property type="entry name" value="ENDOPLASMIC RETICULUM MANNOSYL-OLIGOSACCHARIDE 1,2-ALPHA-MANNOSIDASE"/>
    <property type="match status" value="1"/>
</dbReference>
<keyword evidence="7" id="KW-1015">Disulfide bond</keyword>
<dbReference type="PANTHER" id="PTHR11742">
    <property type="entry name" value="MANNOSYL-OLIGOSACCHARIDE ALPHA-1,2-MANNOSIDASE-RELATED"/>
    <property type="match status" value="1"/>
</dbReference>
<keyword evidence="10" id="KW-0326">Glycosidase</keyword>
<name>A0A1S8X8X6_OPIVI</name>
<evidence type="ECO:0000256" key="10">
    <source>
        <dbReference type="RuleBase" id="RU361193"/>
    </source>
</evidence>
<dbReference type="Gene3D" id="1.50.10.10">
    <property type="match status" value="1"/>
</dbReference>
<proteinExistence type="inferred from homology"/>
<organism evidence="11 12">
    <name type="scientific">Opisthorchis viverrini</name>
    <name type="common">Southeast Asian liver fluke</name>
    <dbReference type="NCBI Taxonomy" id="6198"/>
    <lineage>
        <taxon>Eukaryota</taxon>
        <taxon>Metazoa</taxon>
        <taxon>Spiralia</taxon>
        <taxon>Lophotrochozoa</taxon>
        <taxon>Platyhelminthes</taxon>
        <taxon>Trematoda</taxon>
        <taxon>Digenea</taxon>
        <taxon>Opisthorchiida</taxon>
        <taxon>Opisthorchiata</taxon>
        <taxon>Opisthorchiidae</taxon>
        <taxon>Opisthorchis</taxon>
    </lineage>
</organism>
<evidence type="ECO:0000256" key="8">
    <source>
        <dbReference type="ARBA" id="ARBA00047669"/>
    </source>
</evidence>
<dbReference type="GO" id="GO:0005509">
    <property type="term" value="F:calcium ion binding"/>
    <property type="evidence" value="ECO:0007669"/>
    <property type="project" value="InterPro"/>
</dbReference>
<dbReference type="GO" id="GO:0005975">
    <property type="term" value="P:carbohydrate metabolic process"/>
    <property type="evidence" value="ECO:0007669"/>
    <property type="project" value="InterPro"/>
</dbReference>
<evidence type="ECO:0000256" key="5">
    <source>
        <dbReference type="ARBA" id="ARBA00022801"/>
    </source>
</evidence>
<evidence type="ECO:0000313" key="12">
    <source>
        <dbReference type="Proteomes" id="UP000243686"/>
    </source>
</evidence>
<dbReference type="GO" id="GO:0005783">
    <property type="term" value="C:endoplasmic reticulum"/>
    <property type="evidence" value="ECO:0007669"/>
    <property type="project" value="TreeGrafter"/>
</dbReference>
<evidence type="ECO:0000256" key="7">
    <source>
        <dbReference type="ARBA" id="ARBA00023157"/>
    </source>
</evidence>
<protein>
    <recommendedName>
        <fullName evidence="10">alpha-1,2-Mannosidase</fullName>
        <ecNumber evidence="10">3.2.1.-</ecNumber>
    </recommendedName>
</protein>
<comment type="catalytic activity">
    <reaction evidence="8">
        <text>N(4)-(alpha-D-Man-(1-&gt;2)-alpha-D-Man-(1-&gt;2)-alpha-D-Man-(1-&gt;3)-[alpha-D-Man-(1-&gt;3)-[alpha-D-Man-(1-&gt;2)-alpha-D-Man-(1-&gt;6)]-alpha-D-Man-(1-&gt;6)]-beta-D-Man-(1-&gt;4)-beta-D-GlcNAc-(1-&gt;4)-beta-D-GlcNAc)-L-asparaginyl-[protein] (N-glucan mannose isomer 8A1,2,3B1,3) + 3 H2O = N(4)-(alpha-D-Man-(1-&gt;3)-[alpha-D-Man-(1-&gt;3)-[alpha-D-Man-(1-&gt;6)]-alpha-D-Man-(1-&gt;6)]-beta-D-Man-(1-&gt;4)-beta-D-GlcNAc-(1-&gt;4)-beta-D-GlcNAc)-L-asparaginyl-[protein] (N-glucan mannose isomer 5A1,2) + 3 beta-D-mannose</text>
        <dbReference type="Rhea" id="RHEA:56028"/>
        <dbReference type="Rhea" id="RHEA-COMP:14358"/>
        <dbReference type="Rhea" id="RHEA-COMP:14367"/>
        <dbReference type="ChEBI" id="CHEBI:15377"/>
        <dbReference type="ChEBI" id="CHEBI:28563"/>
        <dbReference type="ChEBI" id="CHEBI:59087"/>
        <dbReference type="ChEBI" id="CHEBI:60628"/>
        <dbReference type="EC" id="3.2.1.113"/>
    </reaction>
</comment>
<evidence type="ECO:0000256" key="9">
    <source>
        <dbReference type="ARBA" id="ARBA00048605"/>
    </source>
</evidence>
<dbReference type="SUPFAM" id="SSF48225">
    <property type="entry name" value="Seven-hairpin glycosidases"/>
    <property type="match status" value="1"/>
</dbReference>
<keyword evidence="6" id="KW-0106">Calcium</keyword>
<keyword evidence="12" id="KW-1185">Reference proteome</keyword>
<dbReference type="EC" id="3.2.1.-" evidence="10"/>
<sequence length="156" mass="17847">MEETTLRVNKLPEESKDIVHPLACEGSEWMGALLTMVDSLDTLWIMKLDAEFDEARKWISSYLEFNSTDPHINVFETTIRLLGGLLSAYTLSKDRMFLGKAKADQATFEGGGHSRIRVADMHEQARFQTVFRRSATKLRHKLIWVFLANLQKVACI</sequence>
<comment type="similarity">
    <text evidence="3 10">Belongs to the glycosyl hydrolase 47 family.</text>
</comment>
<dbReference type="InterPro" id="IPR036026">
    <property type="entry name" value="Seven-hairpin_glycosidases"/>
</dbReference>
<keyword evidence="5 10" id="KW-0378">Hydrolase</keyword>
<evidence type="ECO:0000313" key="11">
    <source>
        <dbReference type="EMBL" id="OON23126.1"/>
    </source>
</evidence>
<dbReference type="Pfam" id="PF01532">
    <property type="entry name" value="Glyco_hydro_47"/>
    <property type="match status" value="1"/>
</dbReference>
<reference evidence="11 12" key="1">
    <citation type="submission" date="2015-03" db="EMBL/GenBank/DDBJ databases">
        <title>Draft genome of the nematode, Opisthorchis viverrini.</title>
        <authorList>
            <person name="Mitreva M."/>
        </authorList>
    </citation>
    <scope>NUCLEOTIDE SEQUENCE [LARGE SCALE GENOMIC DNA]</scope>
    <source>
        <strain evidence="11">Khon Kaen</strain>
    </source>
</reference>
<evidence type="ECO:0000256" key="4">
    <source>
        <dbReference type="ARBA" id="ARBA00022723"/>
    </source>
</evidence>
<comment type="pathway">
    <text evidence="2">Protein modification; protein glycosylation.</text>
</comment>
<comment type="cofactor">
    <cofactor evidence="1">
        <name>Ca(2+)</name>
        <dbReference type="ChEBI" id="CHEBI:29108"/>
    </cofactor>
</comment>
<dbReference type="GO" id="GO:0004571">
    <property type="term" value="F:mannosyl-oligosaccharide 1,2-alpha-mannosidase activity"/>
    <property type="evidence" value="ECO:0007669"/>
    <property type="project" value="UniProtKB-EC"/>
</dbReference>
<dbReference type="PRINTS" id="PR00747">
    <property type="entry name" value="GLYHDRLASE47"/>
</dbReference>
<accession>A0A1S8X8X6</accession>
<dbReference type="GO" id="GO:0016020">
    <property type="term" value="C:membrane"/>
    <property type="evidence" value="ECO:0007669"/>
    <property type="project" value="InterPro"/>
</dbReference>
<evidence type="ECO:0000256" key="6">
    <source>
        <dbReference type="ARBA" id="ARBA00022837"/>
    </source>
</evidence>
<dbReference type="InterPro" id="IPR001382">
    <property type="entry name" value="Glyco_hydro_47"/>
</dbReference>
<evidence type="ECO:0000256" key="1">
    <source>
        <dbReference type="ARBA" id="ARBA00001913"/>
    </source>
</evidence>
<dbReference type="EMBL" id="KV891606">
    <property type="protein sequence ID" value="OON23126.1"/>
    <property type="molecule type" value="Genomic_DNA"/>
</dbReference>
<comment type="catalytic activity">
    <reaction evidence="9">
        <text>N(4)-(alpha-D-Man-(1-&gt;2)-alpha-D-Man-(1-&gt;2)-alpha-D-Man-(1-&gt;3)-[alpha-D-Man-(1-&gt;2)-alpha-D-Man-(1-&gt;3)-[alpha-D-Man-(1-&gt;2)-alpha-D-Man-(1-&gt;6)]-alpha-D-Man-(1-&gt;6)]-beta-D-Man-(1-&gt;4)-beta-D-GlcNAc-(1-&gt;4)-beta-D-GlcNAc)-L-asparaginyl-[protein] (N-glucan mannose isomer 9A1,2,3B1,2,3) + 4 H2O = N(4)-(alpha-D-Man-(1-&gt;3)-[alpha-D-Man-(1-&gt;3)-[alpha-D-Man-(1-&gt;6)]-alpha-D-Man-(1-&gt;6)]-beta-D-Man-(1-&gt;4)-beta-D-GlcNAc-(1-&gt;4)-beta-D-GlcNAc)-L-asparaginyl-[protein] (N-glucan mannose isomer 5A1,2) + 4 beta-D-mannose</text>
        <dbReference type="Rhea" id="RHEA:56008"/>
        <dbReference type="Rhea" id="RHEA-COMP:14356"/>
        <dbReference type="Rhea" id="RHEA-COMP:14367"/>
        <dbReference type="ChEBI" id="CHEBI:15377"/>
        <dbReference type="ChEBI" id="CHEBI:28563"/>
        <dbReference type="ChEBI" id="CHEBI:59087"/>
        <dbReference type="ChEBI" id="CHEBI:139493"/>
        <dbReference type="EC" id="3.2.1.113"/>
    </reaction>
</comment>
<dbReference type="InterPro" id="IPR050749">
    <property type="entry name" value="Glycosyl_Hydrolase_47"/>
</dbReference>
<keyword evidence="4" id="KW-0479">Metal-binding</keyword>
<dbReference type="InterPro" id="IPR012341">
    <property type="entry name" value="6hp_glycosidase-like_sf"/>
</dbReference>
<dbReference type="AlphaFoldDB" id="A0A1S8X8X6"/>
<evidence type="ECO:0000256" key="3">
    <source>
        <dbReference type="ARBA" id="ARBA00007658"/>
    </source>
</evidence>
<gene>
    <name evidence="11" type="ORF">X801_00966</name>
</gene>
<dbReference type="Proteomes" id="UP000243686">
    <property type="component" value="Unassembled WGS sequence"/>
</dbReference>
<evidence type="ECO:0000256" key="2">
    <source>
        <dbReference type="ARBA" id="ARBA00004922"/>
    </source>
</evidence>